<dbReference type="EMBL" id="UOEL01000128">
    <property type="protein sequence ID" value="VAW15985.1"/>
    <property type="molecule type" value="Genomic_DNA"/>
</dbReference>
<evidence type="ECO:0000313" key="1">
    <source>
        <dbReference type="EMBL" id="VAW15985.1"/>
    </source>
</evidence>
<dbReference type="AlphaFoldDB" id="A0A3B0TC20"/>
<gene>
    <name evidence="1" type="ORF">MNBD_BACTEROID03-2692</name>
</gene>
<sequence>MNIETTKLELMHLLLQTRKESLLAKLKKVFEEEQIDWWGELSKEEQEEIETGLQQADKEEYTTNETVMKRFDKWR</sequence>
<proteinExistence type="predicted"/>
<accession>A0A3B0TC20</accession>
<reference evidence="1" key="1">
    <citation type="submission" date="2018-06" db="EMBL/GenBank/DDBJ databases">
        <authorList>
            <person name="Zhirakovskaya E."/>
        </authorList>
    </citation>
    <scope>NUCLEOTIDE SEQUENCE</scope>
</reference>
<protein>
    <submittedName>
        <fullName evidence="1">Uncharacterized protein</fullName>
    </submittedName>
</protein>
<organism evidence="1">
    <name type="scientific">hydrothermal vent metagenome</name>
    <dbReference type="NCBI Taxonomy" id="652676"/>
    <lineage>
        <taxon>unclassified sequences</taxon>
        <taxon>metagenomes</taxon>
        <taxon>ecological metagenomes</taxon>
    </lineage>
</organism>
<name>A0A3B0TC20_9ZZZZ</name>